<dbReference type="PANTHER" id="PTHR10039:SF14">
    <property type="entry name" value="NACHT DOMAIN-CONTAINING PROTEIN"/>
    <property type="match status" value="1"/>
</dbReference>
<dbReference type="InterPro" id="IPR056884">
    <property type="entry name" value="NPHP3-like_N"/>
</dbReference>
<dbReference type="Pfam" id="PF24883">
    <property type="entry name" value="NPHP3_N"/>
    <property type="match status" value="1"/>
</dbReference>
<evidence type="ECO:0000313" key="4">
    <source>
        <dbReference type="Proteomes" id="UP000800200"/>
    </source>
</evidence>
<dbReference type="Proteomes" id="UP000800200">
    <property type="component" value="Unassembled WGS sequence"/>
</dbReference>
<protein>
    <recommendedName>
        <fullName evidence="2">Nephrocystin 3-like N-terminal domain-containing protein</fullName>
    </recommendedName>
</protein>
<dbReference type="InterPro" id="IPR027417">
    <property type="entry name" value="P-loop_NTPase"/>
</dbReference>
<dbReference type="SUPFAM" id="SSF52540">
    <property type="entry name" value="P-loop containing nucleoside triphosphate hydrolases"/>
    <property type="match status" value="1"/>
</dbReference>
<dbReference type="OrthoDB" id="674604at2759"/>
<keyword evidence="1" id="KW-0677">Repeat</keyword>
<gene>
    <name evidence="3" type="ORF">K469DRAFT_812200</name>
</gene>
<keyword evidence="4" id="KW-1185">Reference proteome</keyword>
<evidence type="ECO:0000313" key="3">
    <source>
        <dbReference type="EMBL" id="KAF2176851.1"/>
    </source>
</evidence>
<accession>A0A6A6DBM4</accession>
<feature type="domain" description="Nephrocystin 3-like N-terminal" evidence="2">
    <location>
        <begin position="12"/>
        <end position="168"/>
    </location>
</feature>
<dbReference type="EMBL" id="ML994699">
    <property type="protein sequence ID" value="KAF2176851.1"/>
    <property type="molecule type" value="Genomic_DNA"/>
</dbReference>
<evidence type="ECO:0000259" key="2">
    <source>
        <dbReference type="Pfam" id="PF24883"/>
    </source>
</evidence>
<evidence type="ECO:0000256" key="1">
    <source>
        <dbReference type="ARBA" id="ARBA00022737"/>
    </source>
</evidence>
<dbReference type="AlphaFoldDB" id="A0A6A6DBM4"/>
<proteinExistence type="predicted"/>
<name>A0A6A6DBM4_9PEZI</name>
<sequence>MCLQNTQVDVLKEIRAWADGPDKRCIYWLNGLAGTGKSTMARTIAREYFERGRFGASFFFLKGGGDVGHAGKFPTTIAFQLAEKSPCLKSYICGAVSENNDIKDQSLRDQWHQLILQPLSRIDGNSSRSSYILVVDALDKCEGESDIWVILLLLAEAQSLKTVQLQNFVLHNISPSIVDHDIRIFVEYNFKLIGRERSLDAGWPGEQIIKRLIQNASGLFIWAATACRFVRDGKRFAVKRLAMILEDSVDFASAPEKHLNEIYVTVLKQSIGSDYTDEEREDLYSTGP</sequence>
<organism evidence="3 4">
    <name type="scientific">Zopfia rhizophila CBS 207.26</name>
    <dbReference type="NCBI Taxonomy" id="1314779"/>
    <lineage>
        <taxon>Eukaryota</taxon>
        <taxon>Fungi</taxon>
        <taxon>Dikarya</taxon>
        <taxon>Ascomycota</taxon>
        <taxon>Pezizomycotina</taxon>
        <taxon>Dothideomycetes</taxon>
        <taxon>Dothideomycetes incertae sedis</taxon>
        <taxon>Zopfiaceae</taxon>
        <taxon>Zopfia</taxon>
    </lineage>
</organism>
<dbReference type="PANTHER" id="PTHR10039">
    <property type="entry name" value="AMELOGENIN"/>
    <property type="match status" value="1"/>
</dbReference>
<dbReference type="Gene3D" id="3.40.50.300">
    <property type="entry name" value="P-loop containing nucleotide triphosphate hydrolases"/>
    <property type="match status" value="1"/>
</dbReference>
<reference evidence="3" key="1">
    <citation type="journal article" date="2020" name="Stud. Mycol.">
        <title>101 Dothideomycetes genomes: a test case for predicting lifestyles and emergence of pathogens.</title>
        <authorList>
            <person name="Haridas S."/>
            <person name="Albert R."/>
            <person name="Binder M."/>
            <person name="Bloem J."/>
            <person name="Labutti K."/>
            <person name="Salamov A."/>
            <person name="Andreopoulos B."/>
            <person name="Baker S."/>
            <person name="Barry K."/>
            <person name="Bills G."/>
            <person name="Bluhm B."/>
            <person name="Cannon C."/>
            <person name="Castanera R."/>
            <person name="Culley D."/>
            <person name="Daum C."/>
            <person name="Ezra D."/>
            <person name="Gonzalez J."/>
            <person name="Henrissat B."/>
            <person name="Kuo A."/>
            <person name="Liang C."/>
            <person name="Lipzen A."/>
            <person name="Lutzoni F."/>
            <person name="Magnuson J."/>
            <person name="Mondo S."/>
            <person name="Nolan M."/>
            <person name="Ohm R."/>
            <person name="Pangilinan J."/>
            <person name="Park H.-J."/>
            <person name="Ramirez L."/>
            <person name="Alfaro M."/>
            <person name="Sun H."/>
            <person name="Tritt A."/>
            <person name="Yoshinaga Y."/>
            <person name="Zwiers L.-H."/>
            <person name="Turgeon B."/>
            <person name="Goodwin S."/>
            <person name="Spatafora J."/>
            <person name="Crous P."/>
            <person name="Grigoriev I."/>
        </authorList>
    </citation>
    <scope>NUCLEOTIDE SEQUENCE</scope>
    <source>
        <strain evidence="3">CBS 207.26</strain>
    </source>
</reference>